<keyword evidence="2" id="KW-1185">Reference proteome</keyword>
<evidence type="ECO:0000313" key="2">
    <source>
        <dbReference type="Proteomes" id="UP000600918"/>
    </source>
</evidence>
<protein>
    <submittedName>
        <fullName evidence="1">Uncharacterized protein</fullName>
    </submittedName>
</protein>
<organism evidence="1 2">
    <name type="scientific">Vespula pensylvanica</name>
    <name type="common">Western yellow jacket</name>
    <name type="synonym">Wasp</name>
    <dbReference type="NCBI Taxonomy" id="30213"/>
    <lineage>
        <taxon>Eukaryota</taxon>
        <taxon>Metazoa</taxon>
        <taxon>Ecdysozoa</taxon>
        <taxon>Arthropoda</taxon>
        <taxon>Hexapoda</taxon>
        <taxon>Insecta</taxon>
        <taxon>Pterygota</taxon>
        <taxon>Neoptera</taxon>
        <taxon>Endopterygota</taxon>
        <taxon>Hymenoptera</taxon>
        <taxon>Apocrita</taxon>
        <taxon>Aculeata</taxon>
        <taxon>Vespoidea</taxon>
        <taxon>Vespidae</taxon>
        <taxon>Vespinae</taxon>
        <taxon>Vespula</taxon>
    </lineage>
</organism>
<gene>
    <name evidence="1" type="ORF">H0235_012175</name>
</gene>
<dbReference type="Proteomes" id="UP000600918">
    <property type="component" value="Unassembled WGS sequence"/>
</dbReference>
<sequence>MAHRDSPPSQQDRISLNSRHFTDQLFNEEIDIRKDPEKKDTIYLLGLRHDGGLAEAKCQVDERSTMKRIKVPSLAWTLVLDNSQHPSQHLFFSSYMDSNPREKIMLNDDVSSEKSKGRAAVGSSSIKIQDAARWMRKDTEYTRRMGYEGECEKN</sequence>
<reference evidence="1" key="1">
    <citation type="journal article" date="2020" name="G3 (Bethesda)">
        <title>High-Quality Assemblies for Three Invasive Social Wasps from the &lt;i&gt;Vespula&lt;/i&gt; Genus.</title>
        <authorList>
            <person name="Harrop T.W.R."/>
            <person name="Guhlin J."/>
            <person name="McLaughlin G.M."/>
            <person name="Permina E."/>
            <person name="Stockwell P."/>
            <person name="Gilligan J."/>
            <person name="Le Lec M.F."/>
            <person name="Gruber M.A.M."/>
            <person name="Quinn O."/>
            <person name="Lovegrove M."/>
            <person name="Duncan E.J."/>
            <person name="Remnant E.J."/>
            <person name="Van Eeckhoven J."/>
            <person name="Graham B."/>
            <person name="Knapp R.A."/>
            <person name="Langford K.W."/>
            <person name="Kronenberg Z."/>
            <person name="Press M.O."/>
            <person name="Eacker S.M."/>
            <person name="Wilson-Rankin E.E."/>
            <person name="Purcell J."/>
            <person name="Lester P.J."/>
            <person name="Dearden P.K."/>
        </authorList>
    </citation>
    <scope>NUCLEOTIDE SEQUENCE</scope>
    <source>
        <strain evidence="1">Volc-1</strain>
    </source>
</reference>
<proteinExistence type="predicted"/>
<accession>A0A834NQE9</accession>
<comment type="caution">
    <text evidence="1">The sequence shown here is derived from an EMBL/GenBank/DDBJ whole genome shotgun (WGS) entry which is preliminary data.</text>
</comment>
<dbReference type="AlphaFoldDB" id="A0A834NQE9"/>
<name>A0A834NQE9_VESPE</name>
<evidence type="ECO:0000313" key="1">
    <source>
        <dbReference type="EMBL" id="KAF7415583.1"/>
    </source>
</evidence>
<dbReference type="EMBL" id="JACSDY010000011">
    <property type="protein sequence ID" value="KAF7415583.1"/>
    <property type="molecule type" value="Genomic_DNA"/>
</dbReference>